<dbReference type="EMBL" id="RIBY02000513">
    <property type="protein sequence ID" value="KAH9841254.1"/>
    <property type="molecule type" value="Genomic_DNA"/>
</dbReference>
<reference evidence="2 3" key="1">
    <citation type="journal article" date="2018" name="IMA Fungus">
        <title>IMA Genome-F 10: Nine draft genome sequences of Claviceps purpurea s.lat., including C. arundinis, C. humidiphila, and C. cf. spartinae, pseudomolecules for the pitch canker pathogen Fusarium circinatum, draft genome of Davidsoniella eucalypti, Grosmannia galeiformis, Quambalaria eucalypti, and Teratosphaeria destructans.</title>
        <authorList>
            <person name="Wingfield B.D."/>
            <person name="Liu M."/>
            <person name="Nguyen H.D."/>
            <person name="Lane F.A."/>
            <person name="Morgan S.W."/>
            <person name="De Vos L."/>
            <person name="Wilken P.M."/>
            <person name="Duong T.A."/>
            <person name="Aylward J."/>
            <person name="Coetzee M.P."/>
            <person name="Dadej K."/>
            <person name="De Beer Z.W."/>
            <person name="Findlay W."/>
            <person name="Havenga M."/>
            <person name="Kolarik M."/>
            <person name="Menzies J.G."/>
            <person name="Naidoo K."/>
            <person name="Pochopski O."/>
            <person name="Shoukouhi P."/>
            <person name="Santana Q.C."/>
            <person name="Seifert K.A."/>
            <person name="Soal N."/>
            <person name="Steenkamp E.T."/>
            <person name="Tatham C.T."/>
            <person name="van der Nest M.A."/>
            <person name="Wingfield M.J."/>
        </authorList>
    </citation>
    <scope>NUCLEOTIDE SEQUENCE [LARGE SCALE GENOMIC DNA]</scope>
    <source>
        <strain evidence="2">CMW44962</strain>
    </source>
</reference>
<accession>A0A9W7SXX9</accession>
<dbReference type="OrthoDB" id="5407653at2759"/>
<keyword evidence="3" id="KW-1185">Reference proteome</keyword>
<feature type="region of interest" description="Disordered" evidence="1">
    <location>
        <begin position="215"/>
        <end position="276"/>
    </location>
</feature>
<reference evidence="2 3" key="2">
    <citation type="journal article" date="2021" name="Curr. Genet.">
        <title>Genetic response to nitrogen starvation in the aggressive Eucalyptus foliar pathogen Teratosphaeria destructans.</title>
        <authorList>
            <person name="Havenga M."/>
            <person name="Wingfield B.D."/>
            <person name="Wingfield M.J."/>
            <person name="Dreyer L.L."/>
            <person name="Roets F."/>
            <person name="Aylward J."/>
        </authorList>
    </citation>
    <scope>NUCLEOTIDE SEQUENCE [LARGE SCALE GENOMIC DNA]</scope>
    <source>
        <strain evidence="2">CMW44962</strain>
    </source>
</reference>
<feature type="region of interest" description="Disordered" evidence="1">
    <location>
        <begin position="13"/>
        <end position="36"/>
    </location>
</feature>
<sequence length="590" mass="65399">MFFSGIFGGAALSLGTDPEQERDPPPHATPVTFPDYTGCETPARDGSVSMPDFSSLFAKVAKPADIAQIHVDALNIEICPAQDIEDLVPTDSSGKSYFPPLILTPDQAITPEAYSEEAQGDSKVSQQRKEFQNRLAELRVDNDTAFRSLTRTMKNGAKAHRLAYMRKFWEGLESMSQYWDTSLDQYYEVNGSSKKNEQSAKRQRLDMAQNRCDQSISSAPVLKQDDATPGSPLDATEVQTEKEESVPKAAHNGSDDGPDSPGHNISLGASSPEAQSRLRYKGRRTHTGREIPDQFRAETVRAFFGKLNLPVRQSAAVYRQPKERMRARSGRVEGPMVAVQVRADTDFIDGDGNCLLDKSRLDLIRELGGLLQLAQERRREGKAEVKPGEGKWWTTKPRWGGGTGGEVQNEEGNTDIMQVADDVLGQAKGEPKVEAAKVKREKDGSRVRKKKTPAELWKELKCGSSHWDPKTDYAAIGKDPSSPYDEIFMVSSLNHHICMVKLTVHAAYVDALATGAAPVPPPEDSDWCRPKLQRSKWFDLFDMDQRIDSFRGLWGIMAYLSREVGPKQCPDLDVMESGKGEQNVSMAGME</sequence>
<gene>
    <name evidence="2" type="ORF">Tdes44962_MAKER07811</name>
</gene>
<organism evidence="2 3">
    <name type="scientific">Teratosphaeria destructans</name>
    <dbReference type="NCBI Taxonomy" id="418781"/>
    <lineage>
        <taxon>Eukaryota</taxon>
        <taxon>Fungi</taxon>
        <taxon>Dikarya</taxon>
        <taxon>Ascomycota</taxon>
        <taxon>Pezizomycotina</taxon>
        <taxon>Dothideomycetes</taxon>
        <taxon>Dothideomycetidae</taxon>
        <taxon>Mycosphaerellales</taxon>
        <taxon>Teratosphaeriaceae</taxon>
        <taxon>Teratosphaeria</taxon>
    </lineage>
</organism>
<comment type="caution">
    <text evidence="2">The sequence shown here is derived from an EMBL/GenBank/DDBJ whole genome shotgun (WGS) entry which is preliminary data.</text>
</comment>
<evidence type="ECO:0000313" key="2">
    <source>
        <dbReference type="EMBL" id="KAH9841254.1"/>
    </source>
</evidence>
<dbReference type="Proteomes" id="UP001138500">
    <property type="component" value="Unassembled WGS sequence"/>
</dbReference>
<name>A0A9W7SXX9_9PEZI</name>
<evidence type="ECO:0000313" key="3">
    <source>
        <dbReference type="Proteomes" id="UP001138500"/>
    </source>
</evidence>
<evidence type="ECO:0000256" key="1">
    <source>
        <dbReference type="SAM" id="MobiDB-lite"/>
    </source>
</evidence>
<proteinExistence type="predicted"/>
<dbReference type="AlphaFoldDB" id="A0A9W7SXX9"/>
<feature type="region of interest" description="Disordered" evidence="1">
    <location>
        <begin position="381"/>
        <end position="403"/>
    </location>
</feature>
<protein>
    <submittedName>
        <fullName evidence="2">Uncharacterized protein</fullName>
    </submittedName>
</protein>